<dbReference type="RefSeq" id="WP_090222152.1">
    <property type="nucleotide sequence ID" value="NZ_FOZP01000001.1"/>
</dbReference>
<dbReference type="Proteomes" id="UP000199312">
    <property type="component" value="Unassembled WGS sequence"/>
</dbReference>
<dbReference type="STRING" id="593133.SAMN04488006_0471"/>
<proteinExistence type="predicted"/>
<sequence length="71" mass="8468">MSDFQNKFLMYIDYLKRKLKRRKESFKDLQDLIDSGSASPMAKQRYFEMKGRIEELEDDVDAAEGLLKKEE</sequence>
<dbReference type="EMBL" id="FOZP01000001">
    <property type="protein sequence ID" value="SFS30686.1"/>
    <property type="molecule type" value="Genomic_DNA"/>
</dbReference>
<keyword evidence="2" id="KW-1185">Reference proteome</keyword>
<evidence type="ECO:0000313" key="2">
    <source>
        <dbReference type="Proteomes" id="UP000199312"/>
    </source>
</evidence>
<accession>A0A1I6NRR4</accession>
<reference evidence="2" key="1">
    <citation type="submission" date="2016-10" db="EMBL/GenBank/DDBJ databases">
        <authorList>
            <person name="Varghese N."/>
            <person name="Submissions S."/>
        </authorList>
    </citation>
    <scope>NUCLEOTIDE SEQUENCE [LARGE SCALE GENOMIC DNA]</scope>
    <source>
        <strain evidence="2">DSM 24450</strain>
    </source>
</reference>
<protein>
    <submittedName>
        <fullName evidence="1">Uncharacterized protein</fullName>
    </submittedName>
</protein>
<evidence type="ECO:0000313" key="1">
    <source>
        <dbReference type="EMBL" id="SFS30686.1"/>
    </source>
</evidence>
<organism evidence="1 2">
    <name type="scientific">Lutibacter maritimus</name>
    <dbReference type="NCBI Taxonomy" id="593133"/>
    <lineage>
        <taxon>Bacteria</taxon>
        <taxon>Pseudomonadati</taxon>
        <taxon>Bacteroidota</taxon>
        <taxon>Flavobacteriia</taxon>
        <taxon>Flavobacteriales</taxon>
        <taxon>Flavobacteriaceae</taxon>
        <taxon>Lutibacter</taxon>
    </lineage>
</organism>
<gene>
    <name evidence="1" type="ORF">SAMN04488006_0471</name>
</gene>
<dbReference type="AlphaFoldDB" id="A0A1I6NRR4"/>
<name>A0A1I6NRR4_9FLAO</name>